<evidence type="ECO:0000313" key="3">
    <source>
        <dbReference type="Proteomes" id="UP001199044"/>
    </source>
</evidence>
<dbReference type="InterPro" id="IPR014408">
    <property type="entry name" value="dGMP_Pdiesterase_EAL/HD-GYP"/>
</dbReference>
<evidence type="ECO:0000313" key="2">
    <source>
        <dbReference type="EMBL" id="MCA2015916.1"/>
    </source>
</evidence>
<organism evidence="2 3">
    <name type="scientific">Vibrio tritonius</name>
    <dbReference type="NCBI Taxonomy" id="1435069"/>
    <lineage>
        <taxon>Bacteria</taxon>
        <taxon>Pseudomonadati</taxon>
        <taxon>Pseudomonadota</taxon>
        <taxon>Gammaproteobacteria</taxon>
        <taxon>Vibrionales</taxon>
        <taxon>Vibrionaceae</taxon>
        <taxon>Vibrio</taxon>
    </lineage>
</organism>
<gene>
    <name evidence="2" type="ORF">LDJ79_07325</name>
</gene>
<name>A0ABS7YJT8_9VIBR</name>
<accession>A0ABS7YJT8</accession>
<reference evidence="3" key="1">
    <citation type="submission" date="2023-07" db="EMBL/GenBank/DDBJ databases">
        <title>Molecular identification of indigenous halophilic bacteria isolated from red sea cost, biodegradation of synthetic dyes and assessment of degraded metabolite toxicity.</title>
        <authorList>
            <person name="Chaieb K."/>
            <person name="Altayb H.N."/>
        </authorList>
    </citation>
    <scope>NUCLEOTIDE SEQUENCE [LARGE SCALE GENOMIC DNA]</scope>
    <source>
        <strain evidence="3">K20</strain>
    </source>
</reference>
<proteinExistence type="predicted"/>
<dbReference type="Pfam" id="PF08668">
    <property type="entry name" value="HDOD"/>
    <property type="match status" value="1"/>
</dbReference>
<dbReference type="Gene3D" id="1.10.3210.10">
    <property type="entry name" value="Hypothetical protein af1432"/>
    <property type="match status" value="1"/>
</dbReference>
<dbReference type="PANTHER" id="PTHR33525:SF4">
    <property type="entry name" value="CYCLIC DI-GMP PHOSPHODIESTERASE CDGJ"/>
    <property type="match status" value="1"/>
</dbReference>
<dbReference type="PROSITE" id="PS51833">
    <property type="entry name" value="HDOD"/>
    <property type="match status" value="1"/>
</dbReference>
<dbReference type="Gene3D" id="3.20.20.450">
    <property type="entry name" value="EAL domain"/>
    <property type="match status" value="1"/>
</dbReference>
<dbReference type="PIRSF" id="PIRSF003180">
    <property type="entry name" value="DiGMPpdiest_YuxH"/>
    <property type="match status" value="1"/>
</dbReference>
<dbReference type="PANTHER" id="PTHR33525">
    <property type="match status" value="1"/>
</dbReference>
<feature type="domain" description="HDOD" evidence="1">
    <location>
        <begin position="211"/>
        <end position="400"/>
    </location>
</feature>
<dbReference type="InterPro" id="IPR013976">
    <property type="entry name" value="HDOD"/>
</dbReference>
<evidence type="ECO:0000259" key="1">
    <source>
        <dbReference type="PROSITE" id="PS51833"/>
    </source>
</evidence>
<keyword evidence="3" id="KW-1185">Reference proteome</keyword>
<dbReference type="RefSeq" id="WP_225250115.1">
    <property type="nucleotide sequence ID" value="NZ_JAIWIU010000042.1"/>
</dbReference>
<dbReference type="Pfam" id="PF00563">
    <property type="entry name" value="EAL"/>
    <property type="match status" value="1"/>
</dbReference>
<dbReference type="InterPro" id="IPR035919">
    <property type="entry name" value="EAL_sf"/>
</dbReference>
<protein>
    <submittedName>
        <fullName evidence="2">EAL domain-containing protein</fullName>
    </submittedName>
</protein>
<comment type="caution">
    <text evidence="2">The sequence shown here is derived from an EMBL/GenBank/DDBJ whole genome shotgun (WGS) entry which is preliminary data.</text>
</comment>
<sequence length="420" mass="47598">MTNSRVMASSKDTPKFSYIARQPILNSERVTIGYELLFRDGPNNSFPEVDPEKATSQLLSDHFLSTHYHTLGGKLGFVNFPYDSLVNMIPTSFPTNSLVIEVLETCAPSVELLTSIRQMHKQGYKIALDDFIPSKEWKAFLPYVSVIKFDLRQTSIDHAKRFMLSTKQFNIEFLAEKIETYEEFQQAKAAGFTLFQGYFFARPEILQHQSLDPSFLTVIQLCQEVAKDQLDYPALEAIITRDLSMSYKLLSFVNASASVSSKIQNFKQAIIYLGEHRLRRFISIVAVASAQEAKPHALYTLSIQRARFCELLWQSAKKRDHTLEQGAAFLTGMFSLLDSLLDQPLENILLQMPIDVSIKSALLQREGLLGDILNLAISYEEADWTNVATLSHNLAIQHSDVIGSYDEAIQWADVLMDMNL</sequence>
<dbReference type="InterPro" id="IPR001633">
    <property type="entry name" value="EAL_dom"/>
</dbReference>
<dbReference type="Proteomes" id="UP001199044">
    <property type="component" value="Unassembled WGS sequence"/>
</dbReference>
<dbReference type="SUPFAM" id="SSF109604">
    <property type="entry name" value="HD-domain/PDEase-like"/>
    <property type="match status" value="1"/>
</dbReference>
<dbReference type="SMART" id="SM00052">
    <property type="entry name" value="EAL"/>
    <property type="match status" value="1"/>
</dbReference>
<dbReference type="EMBL" id="JAIWIU010000042">
    <property type="protein sequence ID" value="MCA2015916.1"/>
    <property type="molecule type" value="Genomic_DNA"/>
</dbReference>
<dbReference type="SUPFAM" id="SSF141868">
    <property type="entry name" value="EAL domain-like"/>
    <property type="match status" value="1"/>
</dbReference>
<dbReference type="InterPro" id="IPR052340">
    <property type="entry name" value="RNase_Y/CdgJ"/>
</dbReference>